<feature type="domain" description="DUF7094" evidence="2">
    <location>
        <begin position="207"/>
        <end position="309"/>
    </location>
</feature>
<dbReference type="InterPro" id="IPR055520">
    <property type="entry name" value="DUF7094"/>
</dbReference>
<dbReference type="Proteomes" id="UP000186914">
    <property type="component" value="Unassembled WGS sequence"/>
</dbReference>
<reference evidence="5" key="1">
    <citation type="submission" date="2017-01" db="EMBL/GenBank/DDBJ databases">
        <authorList>
            <person name="Varghese N."/>
            <person name="Submissions S."/>
        </authorList>
    </citation>
    <scope>NUCLEOTIDE SEQUENCE [LARGE SCALE GENOMIC DNA]</scope>
    <source>
        <strain evidence="5">CGMCC 1.7737</strain>
    </source>
</reference>
<dbReference type="InterPro" id="IPR056397">
    <property type="entry name" value="Fn3_arc"/>
</dbReference>
<keyword evidence="5" id="KW-1185">Reference proteome</keyword>
<evidence type="ECO:0000313" key="5">
    <source>
        <dbReference type="Proteomes" id="UP000186914"/>
    </source>
</evidence>
<name>A0A1N7BUE7_9EURY</name>
<sequence length="421" mass="46187">MTRVFPVVFAVLLALTAPTAALETGSATSMQTGADTDSVVTPPGVNNTTAQLSLGTPDRTGTDAPSISLGAALEMDRNEVQTESRIYELDEKLSNANNDRNRHQELRQYRFDIGSRLSSLKYTEREIRTEFNSGEISSEEYVRRLAVLHAKATNVERSIQHMEDRGQDVPQFTPRAWQLKAELIPLQGVIRESVINQYNGRTESRTIYVATTDTGVVLSSINGNQYVREAYLSENRDINGTNQLLAQEAQNITETQYPWARENNNGEISTNSRFGTGIFVTTFPHEQGVIRAVLDGKTEKIFRETQYSYLTGDSHLPYGEAIQNDTIGHQLTVNGTYPGGPLRINATDGNGNAVDSRISIGDRELGRTGSDGVLWTVAPRRSFTVSSVHGGAPLNVTVTPYGLSQSNESVGTPKSIVTAER</sequence>
<organism evidence="4 5">
    <name type="scientific">Haladaptatus litoreus</name>
    <dbReference type="NCBI Taxonomy" id="553468"/>
    <lineage>
        <taxon>Archaea</taxon>
        <taxon>Methanobacteriati</taxon>
        <taxon>Methanobacteriota</taxon>
        <taxon>Stenosarchaea group</taxon>
        <taxon>Halobacteria</taxon>
        <taxon>Halobacteriales</taxon>
        <taxon>Haladaptataceae</taxon>
        <taxon>Haladaptatus</taxon>
    </lineage>
</organism>
<proteinExistence type="predicted"/>
<evidence type="ECO:0000313" key="4">
    <source>
        <dbReference type="EMBL" id="SIR54896.1"/>
    </source>
</evidence>
<dbReference type="Pfam" id="PF23375">
    <property type="entry name" value="DUF7094"/>
    <property type="match status" value="1"/>
</dbReference>
<protein>
    <submittedName>
        <fullName evidence="4">Uncharacterized protein</fullName>
    </submittedName>
</protein>
<dbReference type="EMBL" id="FTNO01000002">
    <property type="protein sequence ID" value="SIR54896.1"/>
    <property type="molecule type" value="Genomic_DNA"/>
</dbReference>
<feature type="domain" description="Fibronectin-III type-like" evidence="1">
    <location>
        <begin position="328"/>
        <end position="391"/>
    </location>
</feature>
<evidence type="ECO:0000259" key="1">
    <source>
        <dbReference type="Pfam" id="PF23374"/>
    </source>
</evidence>
<accession>A0A1N7BUE7</accession>
<evidence type="ECO:0000259" key="3">
    <source>
        <dbReference type="Pfam" id="PF23379"/>
    </source>
</evidence>
<dbReference type="InterPro" id="IPR055522">
    <property type="entry name" value="DUF7096"/>
</dbReference>
<dbReference type="Pfam" id="PF23379">
    <property type="entry name" value="DUF7096"/>
    <property type="match status" value="1"/>
</dbReference>
<evidence type="ECO:0000259" key="2">
    <source>
        <dbReference type="Pfam" id="PF23375"/>
    </source>
</evidence>
<dbReference type="AlphaFoldDB" id="A0A1N7BUE7"/>
<dbReference type="RefSeq" id="WP_245800079.1">
    <property type="nucleotide sequence ID" value="NZ_FTNO01000002.1"/>
</dbReference>
<gene>
    <name evidence="4" type="ORF">SAMN05421858_2761</name>
</gene>
<feature type="domain" description="DUF7096" evidence="3">
    <location>
        <begin position="1"/>
        <end position="202"/>
    </location>
</feature>
<dbReference type="Pfam" id="PF23374">
    <property type="entry name" value="Fn3_arc"/>
    <property type="match status" value="1"/>
</dbReference>